<sequence>MILDKDKDALPDAPPSYQTALQGGSAAVPVPAGFTSPSNKRPPFPAASTSSLRSTASSSSVRRPAKSRQKSSPRWLPTSIFGLSKTAKQVRSTTQSLLRDLLTQQTPSTEAQCTAVLASCAEACEANSLSLANILQDPFIEGHLPVYWAILKRPATPKKTDHTSRPHAELEAEADALTMAILAASLPLTAASIAETRHACLIASNHGLFMRIRTRFKAFSPLSGPDAMLLGSNGVNTDLVDAVDVEELRGDVGAFVARFDIVLFQLRMRVSKSVKVEFIARGRLWYLMFSAADASNSAHRAGAWLVTLGLADHSPPTWVDAKLIIEDKSTTYEPPRASHSPGSSLAHRMGVPPRHPATSKDKPLPSVTLPLKSGSREVAPAQPNPGHHHAIVVPLEKSMMGGNIQLEGTSYVDSSGTLSARVEVRLMKSESDTGCIIC</sequence>
<organism evidence="1 2">
    <name type="scientific">Auriscalpium vulgare</name>
    <dbReference type="NCBI Taxonomy" id="40419"/>
    <lineage>
        <taxon>Eukaryota</taxon>
        <taxon>Fungi</taxon>
        <taxon>Dikarya</taxon>
        <taxon>Basidiomycota</taxon>
        <taxon>Agaricomycotina</taxon>
        <taxon>Agaricomycetes</taxon>
        <taxon>Russulales</taxon>
        <taxon>Auriscalpiaceae</taxon>
        <taxon>Auriscalpium</taxon>
    </lineage>
</organism>
<proteinExistence type="predicted"/>
<dbReference type="EMBL" id="MU275884">
    <property type="protein sequence ID" value="KAI0048624.1"/>
    <property type="molecule type" value="Genomic_DNA"/>
</dbReference>
<dbReference type="Proteomes" id="UP000814033">
    <property type="component" value="Unassembled WGS sequence"/>
</dbReference>
<protein>
    <submittedName>
        <fullName evidence="1">Uncharacterized protein</fullName>
    </submittedName>
</protein>
<reference evidence="1" key="2">
    <citation type="journal article" date="2022" name="New Phytol.">
        <title>Evolutionary transition to the ectomycorrhizal habit in the genomes of a hyperdiverse lineage of mushroom-forming fungi.</title>
        <authorList>
            <person name="Looney B."/>
            <person name="Miyauchi S."/>
            <person name="Morin E."/>
            <person name="Drula E."/>
            <person name="Courty P.E."/>
            <person name="Kohler A."/>
            <person name="Kuo A."/>
            <person name="LaButti K."/>
            <person name="Pangilinan J."/>
            <person name="Lipzen A."/>
            <person name="Riley R."/>
            <person name="Andreopoulos W."/>
            <person name="He G."/>
            <person name="Johnson J."/>
            <person name="Nolan M."/>
            <person name="Tritt A."/>
            <person name="Barry K.W."/>
            <person name="Grigoriev I.V."/>
            <person name="Nagy L.G."/>
            <person name="Hibbett D."/>
            <person name="Henrissat B."/>
            <person name="Matheny P.B."/>
            <person name="Labbe J."/>
            <person name="Martin F.M."/>
        </authorList>
    </citation>
    <scope>NUCLEOTIDE SEQUENCE</scope>
    <source>
        <strain evidence="1">FP105234-sp</strain>
    </source>
</reference>
<accession>A0ACB8RWI3</accession>
<reference evidence="1" key="1">
    <citation type="submission" date="2021-02" db="EMBL/GenBank/DDBJ databases">
        <authorList>
            <consortium name="DOE Joint Genome Institute"/>
            <person name="Ahrendt S."/>
            <person name="Looney B.P."/>
            <person name="Miyauchi S."/>
            <person name="Morin E."/>
            <person name="Drula E."/>
            <person name="Courty P.E."/>
            <person name="Chicoki N."/>
            <person name="Fauchery L."/>
            <person name="Kohler A."/>
            <person name="Kuo A."/>
            <person name="Labutti K."/>
            <person name="Pangilinan J."/>
            <person name="Lipzen A."/>
            <person name="Riley R."/>
            <person name="Andreopoulos W."/>
            <person name="He G."/>
            <person name="Johnson J."/>
            <person name="Barry K.W."/>
            <person name="Grigoriev I.V."/>
            <person name="Nagy L."/>
            <person name="Hibbett D."/>
            <person name="Henrissat B."/>
            <person name="Matheny P.B."/>
            <person name="Labbe J."/>
            <person name="Martin F."/>
        </authorList>
    </citation>
    <scope>NUCLEOTIDE SEQUENCE</scope>
    <source>
        <strain evidence="1">FP105234-sp</strain>
    </source>
</reference>
<keyword evidence="2" id="KW-1185">Reference proteome</keyword>
<comment type="caution">
    <text evidence="1">The sequence shown here is derived from an EMBL/GenBank/DDBJ whole genome shotgun (WGS) entry which is preliminary data.</text>
</comment>
<name>A0ACB8RWI3_9AGAM</name>
<gene>
    <name evidence="1" type="ORF">FA95DRAFT_1025406</name>
</gene>
<evidence type="ECO:0000313" key="2">
    <source>
        <dbReference type="Proteomes" id="UP000814033"/>
    </source>
</evidence>
<evidence type="ECO:0000313" key="1">
    <source>
        <dbReference type="EMBL" id="KAI0048624.1"/>
    </source>
</evidence>